<evidence type="ECO:0000256" key="1">
    <source>
        <dbReference type="SAM" id="Phobius"/>
    </source>
</evidence>
<proteinExistence type="predicted"/>
<sequence>MKKKQIFWLVVVAIIIVALVFVKCAPFWVSVNALVSFAAGVVIGWWAKMFYDKYIRPVNK</sequence>
<feature type="transmembrane region" description="Helical" evidence="1">
    <location>
        <begin position="34"/>
        <end position="51"/>
    </location>
</feature>
<reference evidence="2" key="1">
    <citation type="journal article" date="2021" name="Proc. Natl. Acad. Sci. U.S.A.">
        <title>A Catalog of Tens of Thousands of Viruses from Human Metagenomes Reveals Hidden Associations with Chronic Diseases.</title>
        <authorList>
            <person name="Tisza M.J."/>
            <person name="Buck C.B."/>
        </authorList>
    </citation>
    <scope>NUCLEOTIDE SEQUENCE</scope>
    <source>
        <strain evidence="2">Ctnaj7</strain>
    </source>
</reference>
<dbReference type="EMBL" id="BK035305">
    <property type="protein sequence ID" value="DAG92362.1"/>
    <property type="molecule type" value="Genomic_DNA"/>
</dbReference>
<accession>A0A8S5VMR5</accession>
<keyword evidence="1" id="KW-1133">Transmembrane helix</keyword>
<evidence type="ECO:0000313" key="2">
    <source>
        <dbReference type="EMBL" id="DAG92362.1"/>
    </source>
</evidence>
<keyword evidence="1" id="KW-0472">Membrane</keyword>
<keyword evidence="1" id="KW-0812">Transmembrane</keyword>
<name>A0A8S5VMR5_9CAUD</name>
<feature type="transmembrane region" description="Helical" evidence="1">
    <location>
        <begin position="7"/>
        <end position="28"/>
    </location>
</feature>
<organism evidence="2">
    <name type="scientific">Ackermannviridae sp</name>
    <dbReference type="NCBI Taxonomy" id="2831612"/>
    <lineage>
        <taxon>Viruses</taxon>
        <taxon>Duplodnaviria</taxon>
        <taxon>Heunggongvirae</taxon>
        <taxon>Uroviricota</taxon>
        <taxon>Caudoviricetes</taxon>
        <taxon>Pantevenvirales</taxon>
        <taxon>Ackermannviridae</taxon>
    </lineage>
</organism>
<protein>
    <submittedName>
        <fullName evidence="2">Uncharacterized protein</fullName>
    </submittedName>
</protein>